<keyword evidence="4" id="KW-1185">Reference proteome</keyword>
<dbReference type="RefSeq" id="XP_007731435.1">
    <property type="nucleotide sequence ID" value="XM_007733245.1"/>
</dbReference>
<dbReference type="InterPro" id="IPR046341">
    <property type="entry name" value="SET_dom_sf"/>
</dbReference>
<dbReference type="STRING" id="1182542.W9YBZ2"/>
<dbReference type="InterPro" id="IPR050600">
    <property type="entry name" value="SETD3_SETD6_MTase"/>
</dbReference>
<dbReference type="PROSITE" id="PS50280">
    <property type="entry name" value="SET"/>
    <property type="match status" value="1"/>
</dbReference>
<evidence type="ECO:0000313" key="4">
    <source>
        <dbReference type="Proteomes" id="UP000019478"/>
    </source>
</evidence>
<evidence type="ECO:0000256" key="1">
    <source>
        <dbReference type="SAM" id="MobiDB-lite"/>
    </source>
</evidence>
<dbReference type="eggNOG" id="KOG1337">
    <property type="taxonomic scope" value="Eukaryota"/>
</dbReference>
<dbReference type="HOGENOM" id="CLU_041939_3_1_1"/>
<dbReference type="OrthoDB" id="341421at2759"/>
<organism evidence="3 4">
    <name type="scientific">Capronia epimyces CBS 606.96</name>
    <dbReference type="NCBI Taxonomy" id="1182542"/>
    <lineage>
        <taxon>Eukaryota</taxon>
        <taxon>Fungi</taxon>
        <taxon>Dikarya</taxon>
        <taxon>Ascomycota</taxon>
        <taxon>Pezizomycotina</taxon>
        <taxon>Eurotiomycetes</taxon>
        <taxon>Chaetothyriomycetidae</taxon>
        <taxon>Chaetothyriales</taxon>
        <taxon>Herpotrichiellaceae</taxon>
        <taxon>Capronia</taxon>
    </lineage>
</organism>
<sequence>MNSLSSTSSEDAILAGLLDYCVDHGIQISPNISVRRVPGKGLGVYTSKPLRRGERVMHVPTAALFTTASVPPSFVGKEARKTIPVHALLAAYLAFGMSEAKREEHARWMATWPRLTDFTSTMPLFWPARLKAPLAQHNGSRNTASAEQGEKVAPFPFLPLPPSLTGSWLPSSGEESRQTTSKVLDVQESKLESHLQIIAQAFPSRASALLSPGDPLHWKFIHMWCVVSSRCFYYLRPGQQPPKDSNEAMALCPAMDLFNHSDAARCHTTYDRKGYYVTTDQEYSVGKEVLLGYGAHSNDVLWNEYGFIMDSNASDGVQLDEVVLASLTDVQKKALQDAGYLGDYWLKPDGLCWRSEAVAWLDILTPSQWHRFLEGKYDPAVADRQFAAQGDETKVNGANNNRKRKRKSNETSGAAKATSAPKQAPSERAKRRQLAWLASIAGVAEHSLRGLTSTAMRPVEHNGKGDDSDEELLEWFGDADTVLESQGLRGSEVPETKSSQARLRHRMCAQRWRQILKLCTKAMGTI</sequence>
<reference evidence="3 4" key="1">
    <citation type="submission" date="2013-03" db="EMBL/GenBank/DDBJ databases">
        <title>The Genome Sequence of Capronia epimyces CBS 606.96.</title>
        <authorList>
            <consortium name="The Broad Institute Genomics Platform"/>
            <person name="Cuomo C."/>
            <person name="de Hoog S."/>
            <person name="Gorbushina A."/>
            <person name="Walker B."/>
            <person name="Young S.K."/>
            <person name="Zeng Q."/>
            <person name="Gargeya S."/>
            <person name="Fitzgerald M."/>
            <person name="Haas B."/>
            <person name="Abouelleil A."/>
            <person name="Allen A.W."/>
            <person name="Alvarado L."/>
            <person name="Arachchi H.M."/>
            <person name="Berlin A.M."/>
            <person name="Chapman S.B."/>
            <person name="Gainer-Dewar J."/>
            <person name="Goldberg J."/>
            <person name="Griggs A."/>
            <person name="Gujja S."/>
            <person name="Hansen M."/>
            <person name="Howarth C."/>
            <person name="Imamovic A."/>
            <person name="Ireland A."/>
            <person name="Larimer J."/>
            <person name="McCowan C."/>
            <person name="Murphy C."/>
            <person name="Pearson M."/>
            <person name="Poon T.W."/>
            <person name="Priest M."/>
            <person name="Roberts A."/>
            <person name="Saif S."/>
            <person name="Shea T."/>
            <person name="Sisk P."/>
            <person name="Sykes S."/>
            <person name="Wortman J."/>
            <person name="Nusbaum C."/>
            <person name="Birren B."/>
        </authorList>
    </citation>
    <scope>NUCLEOTIDE SEQUENCE [LARGE SCALE GENOMIC DNA]</scope>
    <source>
        <strain evidence="3 4">CBS 606.96</strain>
    </source>
</reference>
<dbReference type="CDD" id="cd19177">
    <property type="entry name" value="SET_SETD4"/>
    <property type="match status" value="1"/>
</dbReference>
<dbReference type="PANTHER" id="PTHR13271:SF137">
    <property type="entry name" value="SET DOMAIN-CONTAINING PROTEIN"/>
    <property type="match status" value="1"/>
</dbReference>
<dbReference type="Proteomes" id="UP000019478">
    <property type="component" value="Unassembled WGS sequence"/>
</dbReference>
<dbReference type="EMBL" id="AMGY01000002">
    <property type="protein sequence ID" value="EXJ90038.1"/>
    <property type="molecule type" value="Genomic_DNA"/>
</dbReference>
<proteinExistence type="predicted"/>
<name>W9YBZ2_9EURO</name>
<evidence type="ECO:0000313" key="3">
    <source>
        <dbReference type="EMBL" id="EXJ90038.1"/>
    </source>
</evidence>
<dbReference type="InterPro" id="IPR044429">
    <property type="entry name" value="SETD4_SET"/>
</dbReference>
<dbReference type="AlphaFoldDB" id="W9YBZ2"/>
<dbReference type="GeneID" id="19167235"/>
<dbReference type="InterPro" id="IPR001214">
    <property type="entry name" value="SET_dom"/>
</dbReference>
<dbReference type="GO" id="GO:0016279">
    <property type="term" value="F:protein-lysine N-methyltransferase activity"/>
    <property type="evidence" value="ECO:0007669"/>
    <property type="project" value="InterPro"/>
</dbReference>
<feature type="domain" description="SET" evidence="2">
    <location>
        <begin position="30"/>
        <end position="294"/>
    </location>
</feature>
<feature type="region of interest" description="Disordered" evidence="1">
    <location>
        <begin position="388"/>
        <end position="428"/>
    </location>
</feature>
<evidence type="ECO:0000259" key="2">
    <source>
        <dbReference type="PROSITE" id="PS50280"/>
    </source>
</evidence>
<gene>
    <name evidence="3" type="ORF">A1O3_03106</name>
</gene>
<comment type="caution">
    <text evidence="3">The sequence shown here is derived from an EMBL/GenBank/DDBJ whole genome shotgun (WGS) entry which is preliminary data.</text>
</comment>
<dbReference type="PANTHER" id="PTHR13271">
    <property type="entry name" value="UNCHARACTERIZED PUTATIVE METHYLTRANSFERASE"/>
    <property type="match status" value="1"/>
</dbReference>
<dbReference type="SUPFAM" id="SSF82199">
    <property type="entry name" value="SET domain"/>
    <property type="match status" value="1"/>
</dbReference>
<protein>
    <recommendedName>
        <fullName evidence="2">SET domain-containing protein</fullName>
    </recommendedName>
</protein>
<accession>W9YBZ2</accession>
<dbReference type="Gene3D" id="3.90.1410.10">
    <property type="entry name" value="set domain protein methyltransferase, domain 1"/>
    <property type="match status" value="1"/>
</dbReference>